<dbReference type="RefSeq" id="WP_024485841.1">
    <property type="nucleotide sequence ID" value="NZ_CAMKUH010000012.1"/>
</dbReference>
<keyword evidence="4" id="KW-0281">Fimbrium</keyword>
<keyword evidence="3" id="KW-0732">Signal</keyword>
<evidence type="ECO:0000256" key="1">
    <source>
        <dbReference type="ARBA" id="ARBA00004561"/>
    </source>
</evidence>
<evidence type="ECO:0000313" key="6">
    <source>
        <dbReference type="EMBL" id="VTR20654.1"/>
    </source>
</evidence>
<dbReference type="InterPro" id="IPR008966">
    <property type="entry name" value="Adhesion_dom_sf"/>
</dbReference>
<dbReference type="PANTHER" id="PTHR33420">
    <property type="entry name" value="FIMBRIAL SUBUNIT ELFA-RELATED"/>
    <property type="match status" value="1"/>
</dbReference>
<dbReference type="Gene3D" id="2.60.40.1090">
    <property type="entry name" value="Fimbrial-type adhesion domain"/>
    <property type="match status" value="1"/>
</dbReference>
<evidence type="ECO:0000259" key="5">
    <source>
        <dbReference type="Pfam" id="PF00419"/>
    </source>
</evidence>
<dbReference type="EMBL" id="CABEEZ010000021">
    <property type="protein sequence ID" value="VTR20654.1"/>
    <property type="molecule type" value="Genomic_DNA"/>
</dbReference>
<dbReference type="GO" id="GO:0043709">
    <property type="term" value="P:cell adhesion involved in single-species biofilm formation"/>
    <property type="evidence" value="ECO:0007669"/>
    <property type="project" value="TreeGrafter"/>
</dbReference>
<feature type="domain" description="Fimbrial-type adhesion" evidence="5">
    <location>
        <begin position="35"/>
        <end position="158"/>
    </location>
</feature>
<dbReference type="KEGG" id="sfw:WN53_10955"/>
<evidence type="ECO:0000256" key="3">
    <source>
        <dbReference type="ARBA" id="ARBA00022729"/>
    </source>
</evidence>
<sequence>MHINRKTLIVFSCLFPPVFFSAYAAGDLAGWGQVNMQGSIIDTACAIAVDSREQSIDMGVIPVADIVRDGQGRSKRFSIDLVDCVLERPGKADWKHFQVTFDGDTEGNLFGVRGGASGVGLQISDGSGNIALPGKVLPFVDIIPGSMQLNYSLKLVANNHALKPGDYFSSIRFKLDYF</sequence>
<dbReference type="InterPro" id="IPR036937">
    <property type="entry name" value="Adhesion_dom_fimbrial_sf"/>
</dbReference>
<evidence type="ECO:0000256" key="4">
    <source>
        <dbReference type="ARBA" id="ARBA00023263"/>
    </source>
</evidence>
<name>A0A0F7HA22_SERFO</name>
<dbReference type="AlphaFoldDB" id="A0A0F7HA22"/>
<dbReference type="PANTHER" id="PTHR33420:SF12">
    <property type="entry name" value="FIMBRIN-LIKE PROTEIN FIMI-RELATED"/>
    <property type="match status" value="1"/>
</dbReference>
<dbReference type="GO" id="GO:0009289">
    <property type="term" value="C:pilus"/>
    <property type="evidence" value="ECO:0007669"/>
    <property type="project" value="InterPro"/>
</dbReference>
<proteinExistence type="inferred from homology"/>
<protein>
    <submittedName>
        <fullName evidence="6">PAP fimbrial minor pilin protein</fullName>
    </submittedName>
</protein>
<dbReference type="InterPro" id="IPR050263">
    <property type="entry name" value="Bact_Fimbrial_Adh_Pro"/>
</dbReference>
<organism evidence="6">
    <name type="scientific">Serratia fonticola</name>
    <dbReference type="NCBI Taxonomy" id="47917"/>
    <lineage>
        <taxon>Bacteria</taxon>
        <taxon>Pseudomonadati</taxon>
        <taxon>Pseudomonadota</taxon>
        <taxon>Gammaproteobacteria</taxon>
        <taxon>Enterobacterales</taxon>
        <taxon>Yersiniaceae</taxon>
        <taxon>Serratia</taxon>
    </lineage>
</organism>
<dbReference type="GeneID" id="30320685"/>
<reference evidence="6" key="1">
    <citation type="submission" date="2019-05" db="EMBL/GenBank/DDBJ databases">
        <authorList>
            <consortium name="Pathogen Informatics"/>
        </authorList>
    </citation>
    <scope>NUCLEOTIDE SEQUENCE [LARGE SCALE GENOMIC DNA]</scope>
    <source>
        <strain evidence="6">NCTC12965</strain>
    </source>
</reference>
<dbReference type="InterPro" id="IPR000259">
    <property type="entry name" value="Adhesion_dom_fimbrial"/>
</dbReference>
<comment type="similarity">
    <text evidence="2">Belongs to the fimbrial protein family.</text>
</comment>
<evidence type="ECO:0000256" key="2">
    <source>
        <dbReference type="ARBA" id="ARBA00006671"/>
    </source>
</evidence>
<comment type="subcellular location">
    <subcellularLocation>
        <location evidence="1">Fimbrium</location>
    </subcellularLocation>
</comment>
<dbReference type="Pfam" id="PF00419">
    <property type="entry name" value="Fimbrial"/>
    <property type="match status" value="1"/>
</dbReference>
<dbReference type="SUPFAM" id="SSF49401">
    <property type="entry name" value="Bacterial adhesins"/>
    <property type="match status" value="1"/>
</dbReference>
<gene>
    <name evidence="6" type="primary">papH_3</name>
    <name evidence="6" type="ORF">NCTC12965_01070</name>
</gene>
<accession>A0A0F7HA22</accession>